<dbReference type="SUPFAM" id="SSF56601">
    <property type="entry name" value="beta-lactamase/transpeptidase-like"/>
    <property type="match status" value="1"/>
</dbReference>
<dbReference type="PANTHER" id="PTHR43319:SF4">
    <property type="entry name" value="BETA-LACTAMASE DOMAIN-CONTAINING PROTEIN 2"/>
    <property type="match status" value="1"/>
</dbReference>
<dbReference type="AlphaFoldDB" id="A0A183GU55"/>
<sequence length="148" mass="16219">MEKAWRVARITRPTVMDRIDEFFTDPENLDYAFIIKQYLKGGLGLKVATTPSWLQSIFKVTLNNPELYALEQPAVLGIGTARDMAKLAQLLLDGKLVSEAAGGSRPPGLDGVDLTPVAGRRYQYQGVAVEDANCVHPDTIGKCRRGLS</sequence>
<accession>A0A183GU55</accession>
<evidence type="ECO:0000313" key="2">
    <source>
        <dbReference type="Proteomes" id="UP000050761"/>
    </source>
</evidence>
<keyword evidence="2" id="KW-1185">Reference proteome</keyword>
<dbReference type="WBParaSite" id="HPBE_0002622501-mRNA-1">
    <property type="protein sequence ID" value="HPBE_0002622501-mRNA-1"/>
    <property type="gene ID" value="HPBE_0002622501"/>
</dbReference>
<dbReference type="PANTHER" id="PTHR43319">
    <property type="entry name" value="BETA-LACTAMASE-RELATED"/>
    <property type="match status" value="1"/>
</dbReference>
<dbReference type="InterPro" id="IPR012338">
    <property type="entry name" value="Beta-lactam/transpept-like"/>
</dbReference>
<protein>
    <submittedName>
        <fullName evidence="3">Glycerol-3-phosphate dehydrogenase</fullName>
    </submittedName>
</protein>
<reference evidence="1 2" key="1">
    <citation type="submission" date="2018-11" db="EMBL/GenBank/DDBJ databases">
        <authorList>
            <consortium name="Pathogen Informatics"/>
        </authorList>
    </citation>
    <scope>NUCLEOTIDE SEQUENCE [LARGE SCALE GENOMIC DNA]</scope>
</reference>
<dbReference type="EMBL" id="UZAH01039471">
    <property type="protein sequence ID" value="VDP56372.1"/>
    <property type="molecule type" value="Genomic_DNA"/>
</dbReference>
<reference evidence="3" key="2">
    <citation type="submission" date="2019-09" db="UniProtKB">
        <authorList>
            <consortium name="WormBaseParasite"/>
        </authorList>
    </citation>
    <scope>IDENTIFICATION</scope>
</reference>
<evidence type="ECO:0000313" key="3">
    <source>
        <dbReference type="WBParaSite" id="HPBE_0002622501-mRNA-1"/>
    </source>
</evidence>
<accession>A0A3P8DX33</accession>
<dbReference type="OrthoDB" id="5867111at2759"/>
<gene>
    <name evidence="1" type="ORF">HPBE_LOCUS26224</name>
</gene>
<dbReference type="InterPro" id="IPR052907">
    <property type="entry name" value="Beta-lactamase/esterase"/>
</dbReference>
<name>A0A183GU55_HELPZ</name>
<evidence type="ECO:0000313" key="1">
    <source>
        <dbReference type="EMBL" id="VDP56372.1"/>
    </source>
</evidence>
<proteinExistence type="predicted"/>
<dbReference type="Proteomes" id="UP000050761">
    <property type="component" value="Unassembled WGS sequence"/>
</dbReference>
<organism evidence="2 3">
    <name type="scientific">Heligmosomoides polygyrus</name>
    <name type="common">Parasitic roundworm</name>
    <dbReference type="NCBI Taxonomy" id="6339"/>
    <lineage>
        <taxon>Eukaryota</taxon>
        <taxon>Metazoa</taxon>
        <taxon>Ecdysozoa</taxon>
        <taxon>Nematoda</taxon>
        <taxon>Chromadorea</taxon>
        <taxon>Rhabditida</taxon>
        <taxon>Rhabditina</taxon>
        <taxon>Rhabditomorpha</taxon>
        <taxon>Strongyloidea</taxon>
        <taxon>Heligmosomidae</taxon>
        <taxon>Heligmosomoides</taxon>
    </lineage>
</organism>